<dbReference type="PANTHER" id="PTHR37846:SF1">
    <property type="entry name" value="DEACETYLASE-LIKE PROTEIN"/>
    <property type="match status" value="1"/>
</dbReference>
<dbReference type="VEuPathDB" id="FungiDB:ASPZODRAFT_126980"/>
<feature type="transmembrane region" description="Helical" evidence="2">
    <location>
        <begin position="126"/>
        <end position="144"/>
    </location>
</feature>
<evidence type="ECO:0000313" key="4">
    <source>
        <dbReference type="EMBL" id="OJJ50996.1"/>
    </source>
</evidence>
<keyword evidence="5" id="KW-1185">Reference proteome</keyword>
<dbReference type="PANTHER" id="PTHR37846">
    <property type="entry name" value="YALI0B21296P"/>
    <property type="match status" value="1"/>
</dbReference>
<protein>
    <recommendedName>
        <fullName evidence="3">DUF7719 domain-containing protein</fullName>
    </recommendedName>
</protein>
<reference evidence="5" key="1">
    <citation type="journal article" date="2017" name="Genome Biol.">
        <title>Comparative genomics reveals high biological diversity and specific adaptations in the industrially and medically important fungal genus Aspergillus.</title>
        <authorList>
            <person name="de Vries R.P."/>
            <person name="Riley R."/>
            <person name="Wiebenga A."/>
            <person name="Aguilar-Osorio G."/>
            <person name="Amillis S."/>
            <person name="Uchima C.A."/>
            <person name="Anderluh G."/>
            <person name="Asadollahi M."/>
            <person name="Askin M."/>
            <person name="Barry K."/>
            <person name="Battaglia E."/>
            <person name="Bayram O."/>
            <person name="Benocci T."/>
            <person name="Braus-Stromeyer S.A."/>
            <person name="Caldana C."/>
            <person name="Canovas D."/>
            <person name="Cerqueira G.C."/>
            <person name="Chen F."/>
            <person name="Chen W."/>
            <person name="Choi C."/>
            <person name="Clum A."/>
            <person name="Dos Santos R.A."/>
            <person name="Damasio A.R."/>
            <person name="Diallinas G."/>
            <person name="Emri T."/>
            <person name="Fekete E."/>
            <person name="Flipphi M."/>
            <person name="Freyberg S."/>
            <person name="Gallo A."/>
            <person name="Gournas C."/>
            <person name="Habgood R."/>
            <person name="Hainaut M."/>
            <person name="Harispe M.L."/>
            <person name="Henrissat B."/>
            <person name="Hilden K.S."/>
            <person name="Hope R."/>
            <person name="Hossain A."/>
            <person name="Karabika E."/>
            <person name="Karaffa L."/>
            <person name="Karanyi Z."/>
            <person name="Krasevec N."/>
            <person name="Kuo A."/>
            <person name="Kusch H."/>
            <person name="LaButti K."/>
            <person name="Lagendijk E.L."/>
            <person name="Lapidus A."/>
            <person name="Levasseur A."/>
            <person name="Lindquist E."/>
            <person name="Lipzen A."/>
            <person name="Logrieco A.F."/>
            <person name="MacCabe A."/>
            <person name="Maekelae M.R."/>
            <person name="Malavazi I."/>
            <person name="Melin P."/>
            <person name="Meyer V."/>
            <person name="Mielnichuk N."/>
            <person name="Miskei M."/>
            <person name="Molnar A.P."/>
            <person name="Mule G."/>
            <person name="Ngan C.Y."/>
            <person name="Orejas M."/>
            <person name="Orosz E."/>
            <person name="Ouedraogo J.P."/>
            <person name="Overkamp K.M."/>
            <person name="Park H.-S."/>
            <person name="Perrone G."/>
            <person name="Piumi F."/>
            <person name="Punt P.J."/>
            <person name="Ram A.F."/>
            <person name="Ramon A."/>
            <person name="Rauscher S."/>
            <person name="Record E."/>
            <person name="Riano-Pachon D.M."/>
            <person name="Robert V."/>
            <person name="Roehrig J."/>
            <person name="Ruller R."/>
            <person name="Salamov A."/>
            <person name="Salih N.S."/>
            <person name="Samson R.A."/>
            <person name="Sandor E."/>
            <person name="Sanguinetti M."/>
            <person name="Schuetze T."/>
            <person name="Sepcic K."/>
            <person name="Shelest E."/>
            <person name="Sherlock G."/>
            <person name="Sophianopoulou V."/>
            <person name="Squina F.M."/>
            <person name="Sun H."/>
            <person name="Susca A."/>
            <person name="Todd R.B."/>
            <person name="Tsang A."/>
            <person name="Unkles S.E."/>
            <person name="van de Wiele N."/>
            <person name="van Rossen-Uffink D."/>
            <person name="Oliveira J.V."/>
            <person name="Vesth T.C."/>
            <person name="Visser J."/>
            <person name="Yu J.-H."/>
            <person name="Zhou M."/>
            <person name="Andersen M.R."/>
            <person name="Archer D.B."/>
            <person name="Baker S.E."/>
            <person name="Benoit I."/>
            <person name="Brakhage A.A."/>
            <person name="Braus G.H."/>
            <person name="Fischer R."/>
            <person name="Frisvad J.C."/>
            <person name="Goldman G.H."/>
            <person name="Houbraken J."/>
            <person name="Oakley B."/>
            <person name="Pocsi I."/>
            <person name="Scazzocchio C."/>
            <person name="Seiboth B."/>
            <person name="vanKuyk P.A."/>
            <person name="Wortman J."/>
            <person name="Dyer P.S."/>
            <person name="Grigoriev I.V."/>
        </authorList>
    </citation>
    <scope>NUCLEOTIDE SEQUENCE [LARGE SCALE GENOMIC DNA]</scope>
    <source>
        <strain evidence="5">CBS 506.65</strain>
    </source>
</reference>
<dbReference type="EMBL" id="KV878336">
    <property type="protein sequence ID" value="OJJ50996.1"/>
    <property type="molecule type" value="Genomic_DNA"/>
</dbReference>
<dbReference type="AlphaFoldDB" id="A0A1L9SV27"/>
<feature type="transmembrane region" description="Helical" evidence="2">
    <location>
        <begin position="253"/>
        <end position="276"/>
    </location>
</feature>
<feature type="region of interest" description="Disordered" evidence="1">
    <location>
        <begin position="1"/>
        <end position="36"/>
    </location>
</feature>
<dbReference type="InterPro" id="IPR056136">
    <property type="entry name" value="DUF7719"/>
</dbReference>
<sequence>MVDGPRNRKQRRAAANDACGDFSIPLAYPPTEGDAPKSKTLYEVIAERQRELQAKQGISAGPDTFDPSKLPKGTRMVTVDGSGKIIPLDETDRSSISSTAEDERETETEGEGEEEEEAIPPFIDTLLLSFPLSALHLTLAYLAAHQYAQEIHLGALIHESVVIVFPLLTFLIHLAHGHIISFGKKNINNNNNNNKKKKKDERPLSTTLLQLTFPPRTLLFLPLAIYLGARLIELTNDDPYYAVMKRAPAIGTMWVWSILEMSVGGAFLGALAPLSWGVWYKGYILF</sequence>
<dbReference type="GeneID" id="34608086"/>
<keyword evidence="2" id="KW-0812">Transmembrane</keyword>
<dbReference type="RefSeq" id="XP_022585506.1">
    <property type="nucleotide sequence ID" value="XM_022721621.1"/>
</dbReference>
<evidence type="ECO:0000256" key="1">
    <source>
        <dbReference type="SAM" id="MobiDB-lite"/>
    </source>
</evidence>
<evidence type="ECO:0000259" key="3">
    <source>
        <dbReference type="Pfam" id="PF24841"/>
    </source>
</evidence>
<feature type="region of interest" description="Disordered" evidence="1">
    <location>
        <begin position="53"/>
        <end position="73"/>
    </location>
</feature>
<dbReference type="STRING" id="1073090.A0A1L9SV27"/>
<dbReference type="Pfam" id="PF24841">
    <property type="entry name" value="DUF7719"/>
    <property type="match status" value="1"/>
</dbReference>
<feature type="domain" description="DUF7719" evidence="3">
    <location>
        <begin position="216"/>
        <end position="283"/>
    </location>
</feature>
<dbReference type="OrthoDB" id="5597489at2759"/>
<evidence type="ECO:0000313" key="5">
    <source>
        <dbReference type="Proteomes" id="UP000184188"/>
    </source>
</evidence>
<keyword evidence="2" id="KW-1133">Transmembrane helix</keyword>
<name>A0A1L9SV27_9EURO</name>
<accession>A0A1L9SV27</accession>
<feature type="transmembrane region" description="Helical" evidence="2">
    <location>
        <begin position="156"/>
        <end position="175"/>
    </location>
</feature>
<proteinExistence type="predicted"/>
<feature type="compositionally biased region" description="Acidic residues" evidence="1">
    <location>
        <begin position="100"/>
        <end position="117"/>
    </location>
</feature>
<evidence type="ECO:0000256" key="2">
    <source>
        <dbReference type="SAM" id="Phobius"/>
    </source>
</evidence>
<feature type="region of interest" description="Disordered" evidence="1">
    <location>
        <begin position="86"/>
        <end position="117"/>
    </location>
</feature>
<organism evidence="4 5">
    <name type="scientific">Penicilliopsis zonata CBS 506.65</name>
    <dbReference type="NCBI Taxonomy" id="1073090"/>
    <lineage>
        <taxon>Eukaryota</taxon>
        <taxon>Fungi</taxon>
        <taxon>Dikarya</taxon>
        <taxon>Ascomycota</taxon>
        <taxon>Pezizomycotina</taxon>
        <taxon>Eurotiomycetes</taxon>
        <taxon>Eurotiomycetidae</taxon>
        <taxon>Eurotiales</taxon>
        <taxon>Aspergillaceae</taxon>
        <taxon>Penicilliopsis</taxon>
    </lineage>
</organism>
<gene>
    <name evidence="4" type="ORF">ASPZODRAFT_126980</name>
</gene>
<dbReference type="Proteomes" id="UP000184188">
    <property type="component" value="Unassembled WGS sequence"/>
</dbReference>
<keyword evidence="2" id="KW-0472">Membrane</keyword>